<evidence type="ECO:0000313" key="2">
    <source>
        <dbReference type="Proteomes" id="UP000038010"/>
    </source>
</evidence>
<accession>A0A0N1GZ17</accession>
<dbReference type="RefSeq" id="XP_017996198.1">
    <property type="nucleotide sequence ID" value="XM_018147622.1"/>
</dbReference>
<dbReference type="Proteomes" id="UP000038010">
    <property type="component" value="Unassembled WGS sequence"/>
</dbReference>
<evidence type="ECO:0000313" key="1">
    <source>
        <dbReference type="EMBL" id="KPI36235.1"/>
    </source>
</evidence>
<dbReference type="GeneID" id="28739501"/>
<organism evidence="1 2">
    <name type="scientific">Cyphellophora attinorum</name>
    <dbReference type="NCBI Taxonomy" id="1664694"/>
    <lineage>
        <taxon>Eukaryota</taxon>
        <taxon>Fungi</taxon>
        <taxon>Dikarya</taxon>
        <taxon>Ascomycota</taxon>
        <taxon>Pezizomycotina</taxon>
        <taxon>Eurotiomycetes</taxon>
        <taxon>Chaetothyriomycetidae</taxon>
        <taxon>Chaetothyriales</taxon>
        <taxon>Cyphellophoraceae</taxon>
        <taxon>Cyphellophora</taxon>
    </lineage>
</organism>
<dbReference type="VEuPathDB" id="FungiDB:AB675_7267"/>
<sequence length="302" mass="32639">MAADRSKISKRLTDLPSEILRAIFKEAFRDFRVACGVGRQSGAIMIALPPSLIVSHTYFAEAKDALLQHATIEVGSISASMHPLAPTIPVSPDFGLVQYLIASSHPTGMNCEALKAAIQATPRLQMLVVDAASAMFPRNTDPLNWQFNDTAGAANNRGRIVTGKLSPEADNHIKAIFERLLDVSVGLGPHGPMLDGDLLVSGPHIEGQTAAALKTWLARNRGFELCIEMSVVTPGLPAGLKCQLWIATFSTRTHVLTIRAGKDNYIESSPDTCHKVSMDPSMLDRAVNKLMGRTHSHETINV</sequence>
<gene>
    <name evidence="1" type="ORF">AB675_7267</name>
</gene>
<comment type="caution">
    <text evidence="1">The sequence shown here is derived from an EMBL/GenBank/DDBJ whole genome shotgun (WGS) entry which is preliminary data.</text>
</comment>
<dbReference type="EMBL" id="LFJN01000032">
    <property type="protein sequence ID" value="KPI36235.1"/>
    <property type="molecule type" value="Genomic_DNA"/>
</dbReference>
<protein>
    <submittedName>
        <fullName evidence="1">Uncharacterized protein</fullName>
    </submittedName>
</protein>
<keyword evidence="2" id="KW-1185">Reference proteome</keyword>
<name>A0A0N1GZ17_9EURO</name>
<proteinExistence type="predicted"/>
<dbReference type="AlphaFoldDB" id="A0A0N1GZ17"/>
<reference evidence="1 2" key="1">
    <citation type="submission" date="2015-06" db="EMBL/GenBank/DDBJ databases">
        <title>Draft genome of the ant-associated black yeast Phialophora attae CBS 131958.</title>
        <authorList>
            <person name="Moreno L.F."/>
            <person name="Stielow B.J."/>
            <person name="de Hoog S."/>
            <person name="Vicente V.A."/>
            <person name="Weiss V.A."/>
            <person name="de Vries M."/>
            <person name="Cruz L.M."/>
            <person name="Souza E.M."/>
        </authorList>
    </citation>
    <scope>NUCLEOTIDE SEQUENCE [LARGE SCALE GENOMIC DNA]</scope>
    <source>
        <strain evidence="1 2">CBS 131958</strain>
    </source>
</reference>